<evidence type="ECO:0000313" key="1">
    <source>
        <dbReference type="Proteomes" id="UP000887580"/>
    </source>
</evidence>
<evidence type="ECO:0000313" key="2">
    <source>
        <dbReference type="WBParaSite" id="PS1159_v2.g4514.t3"/>
    </source>
</evidence>
<reference evidence="2" key="1">
    <citation type="submission" date="2022-11" db="UniProtKB">
        <authorList>
            <consortium name="WormBaseParasite"/>
        </authorList>
    </citation>
    <scope>IDENTIFICATION</scope>
</reference>
<organism evidence="1 2">
    <name type="scientific">Panagrolaimus sp. PS1159</name>
    <dbReference type="NCBI Taxonomy" id="55785"/>
    <lineage>
        <taxon>Eukaryota</taxon>
        <taxon>Metazoa</taxon>
        <taxon>Ecdysozoa</taxon>
        <taxon>Nematoda</taxon>
        <taxon>Chromadorea</taxon>
        <taxon>Rhabditida</taxon>
        <taxon>Tylenchina</taxon>
        <taxon>Panagrolaimomorpha</taxon>
        <taxon>Panagrolaimoidea</taxon>
        <taxon>Panagrolaimidae</taxon>
        <taxon>Panagrolaimus</taxon>
    </lineage>
</organism>
<name>A0AC35GFE2_9BILA</name>
<dbReference type="WBParaSite" id="PS1159_v2.g4514.t3">
    <property type="protein sequence ID" value="PS1159_v2.g4514.t3"/>
    <property type="gene ID" value="PS1159_v2.g4514"/>
</dbReference>
<protein>
    <submittedName>
        <fullName evidence="2">Globin family profile domain-containing protein</fullName>
    </submittedName>
</protein>
<dbReference type="Proteomes" id="UP000887580">
    <property type="component" value="Unplaced"/>
</dbReference>
<proteinExistence type="predicted"/>
<accession>A0AC35GFE2</accession>
<sequence>MPTAASQAFAFVANIFGASTSTAQISTELTAHNGKQIGENELTAHNGKQIGENGNNKTTAGIITEQPKSGNHQKTSQIKPIMAPTGKPSITDSRESSDEFTDDSILTWEPDVDEKELVKKTWSDDFDFLYELGSDDFEFLYELGAAIYTYIFETNPNTKSLFPSIHQYGDRWKESKEFRQQALRFVQTLSHTVKNLYHMDRLAPYLYKIGELHVKFAKRGFQPEFWNDFLDAMEDAMEVSLADSIKRNKDLTDEQKKEATRVWRRLALYVITQMKRGYNDLLKKTEAA</sequence>